<name>A0ABS3E7H5_9GAMM</name>
<evidence type="ECO:0000259" key="3">
    <source>
        <dbReference type="SMART" id="SM00849"/>
    </source>
</evidence>
<comment type="caution">
    <text evidence="4">The sequence shown here is derived from an EMBL/GenBank/DDBJ whole genome shotgun (WGS) entry which is preliminary data.</text>
</comment>
<evidence type="ECO:0000313" key="5">
    <source>
        <dbReference type="Proteomes" id="UP000664293"/>
    </source>
</evidence>
<feature type="region of interest" description="Disordered" evidence="1">
    <location>
        <begin position="391"/>
        <end position="420"/>
    </location>
</feature>
<evidence type="ECO:0000256" key="1">
    <source>
        <dbReference type="SAM" id="MobiDB-lite"/>
    </source>
</evidence>
<proteinExistence type="predicted"/>
<feature type="chain" id="PRO_5046306686" evidence="2">
    <location>
        <begin position="24"/>
        <end position="420"/>
    </location>
</feature>
<organism evidence="4 5">
    <name type="scientific">Microbulbifer salipaludis</name>
    <dbReference type="NCBI Taxonomy" id="187980"/>
    <lineage>
        <taxon>Bacteria</taxon>
        <taxon>Pseudomonadati</taxon>
        <taxon>Pseudomonadota</taxon>
        <taxon>Gammaproteobacteria</taxon>
        <taxon>Cellvibrionales</taxon>
        <taxon>Microbulbiferaceae</taxon>
        <taxon>Microbulbifer</taxon>
    </lineage>
</organism>
<dbReference type="PANTHER" id="PTHR46018">
    <property type="entry name" value="ZINC PHOSPHODIESTERASE ELAC PROTEIN 1"/>
    <property type="match status" value="1"/>
</dbReference>
<evidence type="ECO:0000313" key="4">
    <source>
        <dbReference type="EMBL" id="MBN8431158.1"/>
    </source>
</evidence>
<dbReference type="Pfam" id="PF23023">
    <property type="entry name" value="Anti-Pycsar_Apyc1"/>
    <property type="match status" value="1"/>
</dbReference>
<feature type="domain" description="Metallo-beta-lactamase" evidence="3">
    <location>
        <begin position="100"/>
        <end position="288"/>
    </location>
</feature>
<dbReference type="EMBL" id="JAEKJR010000002">
    <property type="protein sequence ID" value="MBN8431158.1"/>
    <property type="molecule type" value="Genomic_DNA"/>
</dbReference>
<evidence type="ECO:0000256" key="2">
    <source>
        <dbReference type="SAM" id="SignalP"/>
    </source>
</evidence>
<dbReference type="NCBIfam" id="NF041257">
    <property type="entry name" value="GntH_guanitoxin"/>
    <property type="match status" value="1"/>
</dbReference>
<sequence length="420" mass="45981">MAGGRLSWKQACFVCLMSISALAFWATVTTEFASSAHAQEARLKLRSEDSIATPPGRIASPVRGGTYPASYFPNTELLNADEMRITALGTGMPNQTRAAVSISYLVELGNGDSFLFDIGSGSMANLFSLRPDFSRLDKVFASHLHIDHVGDFMGLHIGGWLSGRYAPIHFYGPSGSTPELGSKAFVDAMQKGYAWDLATRTGVLPDKGAKIVVHEFDYMQENAVVYEKNGVTVRSWPAIHSLDGAVSYSLEWNGLKYVFGGDTYPNNWYIKYAKDADVASHECFLPPDELAKYFGWDLKQATYVATRIHTSPDAFGKVMSAVKPRLAVGYHSVQSPENNAAIMDGVRATYSGPLALARDLMVINVTKDDITVRMATVDEYVLPPAVSEAYKNAPRTEEKSPSEKVEAGKWRGYTPPPMSE</sequence>
<dbReference type="Gene3D" id="3.60.15.10">
    <property type="entry name" value="Ribonuclease Z/Hydroxyacylglutathione hydrolase-like"/>
    <property type="match status" value="1"/>
</dbReference>
<dbReference type="SMART" id="SM00849">
    <property type="entry name" value="Lactamase_B"/>
    <property type="match status" value="1"/>
</dbReference>
<dbReference type="InterPro" id="IPR001279">
    <property type="entry name" value="Metallo-B-lactamas"/>
</dbReference>
<protein>
    <submittedName>
        <fullName evidence="4">MBL fold metallo-hydrolase</fullName>
    </submittedName>
</protein>
<reference evidence="4 5" key="1">
    <citation type="submission" date="2020-12" db="EMBL/GenBank/DDBJ databases">
        <title>Oil enriched cultivation method for isolating marine PHA-producing bacteria.</title>
        <authorList>
            <person name="Zheng W."/>
            <person name="Yu S."/>
            <person name="Huang Y."/>
        </authorList>
    </citation>
    <scope>NUCLEOTIDE SEQUENCE [LARGE SCALE GENOMIC DNA]</scope>
    <source>
        <strain evidence="4 5">SN0-2</strain>
    </source>
</reference>
<keyword evidence="2" id="KW-0732">Signal</keyword>
<dbReference type="InterPro" id="IPR036866">
    <property type="entry name" value="RibonucZ/Hydroxyglut_hydro"/>
</dbReference>
<gene>
    <name evidence="4" type="ORF">JF535_09880</name>
</gene>
<dbReference type="Proteomes" id="UP000664293">
    <property type="component" value="Unassembled WGS sequence"/>
</dbReference>
<feature type="compositionally biased region" description="Basic and acidic residues" evidence="1">
    <location>
        <begin position="394"/>
        <end position="409"/>
    </location>
</feature>
<dbReference type="SUPFAM" id="SSF56281">
    <property type="entry name" value="Metallo-hydrolase/oxidoreductase"/>
    <property type="match status" value="1"/>
</dbReference>
<accession>A0ABS3E7H5</accession>
<dbReference type="PANTHER" id="PTHR46018:SF2">
    <property type="entry name" value="ZINC PHOSPHODIESTERASE ELAC PROTEIN 1"/>
    <property type="match status" value="1"/>
</dbReference>
<keyword evidence="5" id="KW-1185">Reference proteome</keyword>
<feature type="signal peptide" evidence="2">
    <location>
        <begin position="1"/>
        <end position="23"/>
    </location>
</feature>